<keyword evidence="2" id="KW-0418">Kinase</keyword>
<evidence type="ECO:0000313" key="3">
    <source>
        <dbReference type="Proteomes" id="UP000295696"/>
    </source>
</evidence>
<dbReference type="EMBL" id="SLZU01000005">
    <property type="protein sequence ID" value="TCS64582.1"/>
    <property type="molecule type" value="Genomic_DNA"/>
</dbReference>
<dbReference type="GO" id="GO:0016301">
    <property type="term" value="F:kinase activity"/>
    <property type="evidence" value="ECO:0007669"/>
    <property type="project" value="UniProtKB-KW"/>
</dbReference>
<dbReference type="InterPro" id="IPR006083">
    <property type="entry name" value="PRK/URK"/>
</dbReference>
<dbReference type="GO" id="GO:0005524">
    <property type="term" value="F:ATP binding"/>
    <property type="evidence" value="ECO:0007669"/>
    <property type="project" value="InterPro"/>
</dbReference>
<keyword evidence="3" id="KW-1185">Reference proteome</keyword>
<feature type="domain" description="Phosphoribulokinase/uridine kinase" evidence="1">
    <location>
        <begin position="102"/>
        <end position="300"/>
    </location>
</feature>
<proteinExistence type="predicted"/>
<evidence type="ECO:0000259" key="1">
    <source>
        <dbReference type="Pfam" id="PF00485"/>
    </source>
</evidence>
<dbReference type="Proteomes" id="UP000295696">
    <property type="component" value="Unassembled WGS sequence"/>
</dbReference>
<comment type="caution">
    <text evidence="2">The sequence shown here is derived from an EMBL/GenBank/DDBJ whole genome shotgun (WGS) entry which is preliminary data.</text>
</comment>
<dbReference type="AlphaFoldDB" id="A0A4R3JF94"/>
<dbReference type="Pfam" id="PF00485">
    <property type="entry name" value="PRK"/>
    <property type="match status" value="1"/>
</dbReference>
<keyword evidence="2" id="KW-0808">Transferase</keyword>
<dbReference type="InterPro" id="IPR027417">
    <property type="entry name" value="P-loop_NTPase"/>
</dbReference>
<gene>
    <name evidence="2" type="ORF">EDD52_105143</name>
</gene>
<protein>
    <submittedName>
        <fullName evidence="2">Pantothenate kinase-related protein Tda10</fullName>
    </submittedName>
</protein>
<name>A0A4R3JF94_9RHOB</name>
<dbReference type="Gene3D" id="3.40.50.300">
    <property type="entry name" value="P-loop containing nucleotide triphosphate hydrolases"/>
    <property type="match status" value="1"/>
</dbReference>
<dbReference type="OrthoDB" id="455474at2"/>
<evidence type="ECO:0000313" key="2">
    <source>
        <dbReference type="EMBL" id="TCS64582.1"/>
    </source>
</evidence>
<dbReference type="RefSeq" id="WP_132244415.1">
    <property type="nucleotide sequence ID" value="NZ_SLZU01000005.1"/>
</dbReference>
<sequence>MKDRTVDRLFLPASKGDAEARQKIAMRLAEDPLERALFGPEASTDRLDERLELFRDLMPEYTRVMAGFGIADPSAAFLFDIVVPFTQYLGKRAAAAEGTFLVGIGGGPGVGKTTQSKILAACLPMLARKKQRCLSLSLDDFYLPKAERLRRGHKWRTLPGSHDTDRLCAFVAALDTHEEPMTVPRYDLGRDQPMADETLDRTPDICIFDGAMVGATCPGYDTLARRFDFLIYLDAPIEQLQQWRFGRERRIRRETNGHAGFSEEEMNAFWEEALQPSITQWVMPNADVADLVLQIGPDRNLLGAHRPHATPVPAEVG</sequence>
<dbReference type="SUPFAM" id="SSF52540">
    <property type="entry name" value="P-loop containing nucleoside triphosphate hydrolases"/>
    <property type="match status" value="1"/>
</dbReference>
<reference evidence="2 3" key="1">
    <citation type="submission" date="2019-03" db="EMBL/GenBank/DDBJ databases">
        <title>Genomic Encyclopedia of Type Strains, Phase IV (KMG-IV): sequencing the most valuable type-strain genomes for metagenomic binning, comparative biology and taxonomic classification.</title>
        <authorList>
            <person name="Goeker M."/>
        </authorList>
    </citation>
    <scope>NUCLEOTIDE SEQUENCE [LARGE SCALE GENOMIC DNA]</scope>
    <source>
        <strain evidence="2 3">DSM 104836</strain>
    </source>
</reference>
<dbReference type="PANTHER" id="PTHR10285">
    <property type="entry name" value="URIDINE KINASE"/>
    <property type="match status" value="1"/>
</dbReference>
<accession>A0A4R3JF94</accession>
<organism evidence="2 3">
    <name type="scientific">Primorskyibacter sedentarius</name>
    <dbReference type="NCBI Taxonomy" id="745311"/>
    <lineage>
        <taxon>Bacteria</taxon>
        <taxon>Pseudomonadati</taxon>
        <taxon>Pseudomonadota</taxon>
        <taxon>Alphaproteobacteria</taxon>
        <taxon>Rhodobacterales</taxon>
        <taxon>Roseobacteraceae</taxon>
        <taxon>Primorskyibacter</taxon>
    </lineage>
</organism>